<evidence type="ECO:0000313" key="2">
    <source>
        <dbReference type="Proteomes" id="UP000651668"/>
    </source>
</evidence>
<dbReference type="AlphaFoldDB" id="A0A916XJH7"/>
<accession>A0A916XJH7</accession>
<reference evidence="1" key="2">
    <citation type="submission" date="2020-09" db="EMBL/GenBank/DDBJ databases">
        <authorList>
            <person name="Sun Q."/>
            <person name="Zhou Y."/>
        </authorList>
    </citation>
    <scope>NUCLEOTIDE SEQUENCE</scope>
    <source>
        <strain evidence="1">CGMCC 1.15343</strain>
    </source>
</reference>
<protein>
    <submittedName>
        <fullName evidence="1">Uncharacterized protein</fullName>
    </submittedName>
</protein>
<organism evidence="1 2">
    <name type="scientific">Pedobacter quisquiliarum</name>
    <dbReference type="NCBI Taxonomy" id="1834438"/>
    <lineage>
        <taxon>Bacteria</taxon>
        <taxon>Pseudomonadati</taxon>
        <taxon>Bacteroidota</taxon>
        <taxon>Sphingobacteriia</taxon>
        <taxon>Sphingobacteriales</taxon>
        <taxon>Sphingobacteriaceae</taxon>
        <taxon>Pedobacter</taxon>
    </lineage>
</organism>
<proteinExistence type="predicted"/>
<sequence>MLLFLVIDNVLLISSNSDSVSPLNDYTDGQINKAGIFGNSEHILVNYEKCQYINKCKHTSKRAKNS</sequence>
<name>A0A916XJH7_9SPHI</name>
<dbReference type="Proteomes" id="UP000651668">
    <property type="component" value="Unassembled WGS sequence"/>
</dbReference>
<evidence type="ECO:0000313" key="1">
    <source>
        <dbReference type="EMBL" id="GGC75938.1"/>
    </source>
</evidence>
<gene>
    <name evidence="1" type="ORF">GCM10011387_32170</name>
</gene>
<reference evidence="1" key="1">
    <citation type="journal article" date="2014" name="Int. J. Syst. Evol. Microbiol.">
        <title>Complete genome sequence of Corynebacterium casei LMG S-19264T (=DSM 44701T), isolated from a smear-ripened cheese.</title>
        <authorList>
            <consortium name="US DOE Joint Genome Institute (JGI-PGF)"/>
            <person name="Walter F."/>
            <person name="Albersmeier A."/>
            <person name="Kalinowski J."/>
            <person name="Ruckert C."/>
        </authorList>
    </citation>
    <scope>NUCLEOTIDE SEQUENCE</scope>
    <source>
        <strain evidence="1">CGMCC 1.15343</strain>
    </source>
</reference>
<keyword evidence="2" id="KW-1185">Reference proteome</keyword>
<dbReference type="EMBL" id="BMIL01000014">
    <property type="protein sequence ID" value="GGC75938.1"/>
    <property type="molecule type" value="Genomic_DNA"/>
</dbReference>
<comment type="caution">
    <text evidence="1">The sequence shown here is derived from an EMBL/GenBank/DDBJ whole genome shotgun (WGS) entry which is preliminary data.</text>
</comment>